<keyword evidence="3" id="KW-0768">Sushi</keyword>
<keyword evidence="1 2" id="KW-1015">Disulfide bond</keyword>
<feature type="domain" description="Peptidase S1" evidence="5">
    <location>
        <begin position="399"/>
        <end position="661"/>
    </location>
</feature>
<dbReference type="PRINTS" id="PR00261">
    <property type="entry name" value="LDLRECEPTOR"/>
</dbReference>
<dbReference type="Gene3D" id="2.40.10.10">
    <property type="entry name" value="Trypsin-like serine proteases"/>
    <property type="match status" value="1"/>
</dbReference>
<feature type="chain" id="PRO_5040399740" evidence="4">
    <location>
        <begin position="22"/>
        <end position="684"/>
    </location>
</feature>
<feature type="disulfide bond" evidence="2">
    <location>
        <begin position="173"/>
        <end position="185"/>
    </location>
</feature>
<dbReference type="InterPro" id="IPR023415">
    <property type="entry name" value="LDLR_class-A_CS"/>
</dbReference>
<sequence length="684" mass="74868">MCRSTTKWFSIFIIIVSVVSGIILGVAGETSAAGVPGSCRLDQFRCSNGECIASHLLCDGKAECADGSDETRLECLNPRIACPAYAFRCDYGACVDGDAKCNKIDDCIDRSDETLAECTEGHVIKPASRPNCTSDQFQCGTGQCIHRTLVCDGSPECPDRSDETFTICGSYQCLPSTFRCEYGACIDGDKKCDGVRNCADGTDEGEAACRGKQPPGVPGRDTTTWTPRPWTPAPPTPTPPTACPPPPGIQDGTWRVHSSQCPNQINNCDPPEGMRMDPGRRLVYSCNKGYRLTDDADVYCATGGKWSDIPRCEEIRCEPLDTPSTRADCTLNGEYRSCGVPVLPGTQAQLSCRSAYRQEDTFWQNNRVGCNAQGQWEPQPIKCIPVCGITRSKGVKPLVVDGFVPNITDFPWHATLYQTENDPLVKKFFCGATVITEDLVITAAHCIFDESIKKPKNPTNLFISVGNVYRDYDEEYPPYIEVRKARVINIFMNCDYQGYDGWHNHDIAILQVRPSLNFKSYFVPICLDTIARTHAIDLGTNGQVAGFGRTALGPSSAIIRALSVPVVPKYKCIEQADKVKGRKFITPDKFCAGYTNGSAVCNGDSGGGLTFETNGLSYLRGIVSSGIGINDTDLQATCDHTKYAIYTEVAEHIPWIQDIMYKVEHRQSIGECHSAEANIDWLNG</sequence>
<dbReference type="CDD" id="cd00190">
    <property type="entry name" value="Tryp_SPc"/>
    <property type="match status" value="1"/>
</dbReference>
<dbReference type="PANTHER" id="PTHR24252">
    <property type="entry name" value="ACROSIN-RELATED"/>
    <property type="match status" value="1"/>
</dbReference>
<dbReference type="PROSITE" id="PS01209">
    <property type="entry name" value="LDLRA_1"/>
    <property type="match status" value="3"/>
</dbReference>
<dbReference type="GO" id="GO:0006508">
    <property type="term" value="P:proteolysis"/>
    <property type="evidence" value="ECO:0007669"/>
    <property type="project" value="InterPro"/>
</dbReference>
<dbReference type="SUPFAM" id="SSF50494">
    <property type="entry name" value="Trypsin-like serine proteases"/>
    <property type="match status" value="1"/>
</dbReference>
<dbReference type="SUPFAM" id="SSF57535">
    <property type="entry name" value="Complement control module/SCR domain"/>
    <property type="match status" value="1"/>
</dbReference>
<evidence type="ECO:0000256" key="1">
    <source>
        <dbReference type="ARBA" id="ARBA00023157"/>
    </source>
</evidence>
<dbReference type="SUPFAM" id="SSF57424">
    <property type="entry name" value="LDL receptor-like module"/>
    <property type="match status" value="4"/>
</dbReference>
<feature type="disulfide bond" evidence="2">
    <location>
        <begin position="46"/>
        <end position="64"/>
    </location>
</feature>
<comment type="caution">
    <text evidence="3">Lacks conserved residue(s) required for the propagation of feature annotation.</text>
</comment>
<keyword evidence="4" id="KW-0732">Signal</keyword>
<dbReference type="InterPro" id="IPR009003">
    <property type="entry name" value="Peptidase_S1_PA"/>
</dbReference>
<organism evidence="7 8">
    <name type="scientific">Fopius arisanus</name>
    <dbReference type="NCBI Taxonomy" id="64838"/>
    <lineage>
        <taxon>Eukaryota</taxon>
        <taxon>Metazoa</taxon>
        <taxon>Ecdysozoa</taxon>
        <taxon>Arthropoda</taxon>
        <taxon>Hexapoda</taxon>
        <taxon>Insecta</taxon>
        <taxon>Pterygota</taxon>
        <taxon>Neoptera</taxon>
        <taxon>Endopterygota</taxon>
        <taxon>Hymenoptera</taxon>
        <taxon>Apocrita</taxon>
        <taxon>Ichneumonoidea</taxon>
        <taxon>Braconidae</taxon>
        <taxon>Opiinae</taxon>
        <taxon>Fopius</taxon>
    </lineage>
</organism>
<accession>A0A9R1T696</accession>
<feature type="disulfide bond" evidence="2">
    <location>
        <begin position="139"/>
        <end position="157"/>
    </location>
</feature>
<evidence type="ECO:0000256" key="4">
    <source>
        <dbReference type="SAM" id="SignalP"/>
    </source>
</evidence>
<evidence type="ECO:0000256" key="2">
    <source>
        <dbReference type="PROSITE-ProRule" id="PRU00124"/>
    </source>
</evidence>
<evidence type="ECO:0000313" key="7">
    <source>
        <dbReference type="Proteomes" id="UP000694866"/>
    </source>
</evidence>
<dbReference type="InterPro" id="IPR018114">
    <property type="entry name" value="TRYPSIN_HIS"/>
</dbReference>
<dbReference type="RefSeq" id="XP_011304099.1">
    <property type="nucleotide sequence ID" value="XM_011305797.1"/>
</dbReference>
<evidence type="ECO:0000259" key="5">
    <source>
        <dbReference type="PROSITE" id="PS50240"/>
    </source>
</evidence>
<dbReference type="PROSITE" id="PS50240">
    <property type="entry name" value="TRYPSIN_DOM"/>
    <property type="match status" value="1"/>
</dbReference>
<feature type="domain" description="Sushi" evidence="6">
    <location>
        <begin position="266"/>
        <end position="314"/>
    </location>
</feature>
<reference evidence="8" key="1">
    <citation type="submission" date="2025-08" db="UniProtKB">
        <authorList>
            <consortium name="RefSeq"/>
        </authorList>
    </citation>
    <scope>IDENTIFICATION</scope>
    <source>
        <strain evidence="8">USDA-PBARC FA_bdor</strain>
        <tissue evidence="8">Whole organism</tissue>
    </source>
</reference>
<dbReference type="InterPro" id="IPR002172">
    <property type="entry name" value="LDrepeatLR_classA_rpt"/>
</dbReference>
<feature type="disulfide bond" evidence="2">
    <location>
        <begin position="180"/>
        <end position="198"/>
    </location>
</feature>
<dbReference type="Gene3D" id="2.10.70.10">
    <property type="entry name" value="Complement Module, domain 1"/>
    <property type="match status" value="1"/>
</dbReference>
<dbReference type="CDD" id="cd00033">
    <property type="entry name" value="CCP"/>
    <property type="match status" value="1"/>
</dbReference>
<keyword evidence="7" id="KW-1185">Reference proteome</keyword>
<dbReference type="GeneID" id="105267146"/>
<dbReference type="InterPro" id="IPR035976">
    <property type="entry name" value="Sushi/SCR/CCP_sf"/>
</dbReference>
<dbReference type="OrthoDB" id="2019384at2759"/>
<dbReference type="SMART" id="SM00020">
    <property type="entry name" value="Tryp_SPc"/>
    <property type="match status" value="1"/>
</dbReference>
<dbReference type="GO" id="GO:0004252">
    <property type="term" value="F:serine-type endopeptidase activity"/>
    <property type="evidence" value="ECO:0007669"/>
    <property type="project" value="InterPro"/>
</dbReference>
<dbReference type="Proteomes" id="UP000694866">
    <property type="component" value="Unplaced"/>
</dbReference>
<dbReference type="AlphaFoldDB" id="A0A9R1T696"/>
<dbReference type="Gene3D" id="4.10.400.10">
    <property type="entry name" value="Low-density Lipoprotein Receptor"/>
    <property type="match status" value="4"/>
</dbReference>
<dbReference type="PROSITE" id="PS50068">
    <property type="entry name" value="LDLRA_2"/>
    <property type="match status" value="4"/>
</dbReference>
<dbReference type="Pfam" id="PF00089">
    <property type="entry name" value="Trypsin"/>
    <property type="match status" value="1"/>
</dbReference>
<dbReference type="KEGG" id="fas:105267146"/>
<gene>
    <name evidence="8" type="primary">LOC105267146</name>
</gene>
<dbReference type="Pfam" id="PF00084">
    <property type="entry name" value="Sushi"/>
    <property type="match status" value="1"/>
</dbReference>
<feature type="disulfide bond" evidence="2">
    <location>
        <begin position="39"/>
        <end position="51"/>
    </location>
</feature>
<dbReference type="InterPro" id="IPR001254">
    <property type="entry name" value="Trypsin_dom"/>
</dbReference>
<dbReference type="InterPro" id="IPR036055">
    <property type="entry name" value="LDL_receptor-like_sf"/>
</dbReference>
<protein>
    <submittedName>
        <fullName evidence="8">Limulus clotting factor C isoform X1</fullName>
    </submittedName>
</protein>
<dbReference type="InterPro" id="IPR000436">
    <property type="entry name" value="Sushi_SCR_CCP_dom"/>
</dbReference>
<dbReference type="PANTHER" id="PTHR24252:SF7">
    <property type="entry name" value="HYALIN"/>
    <property type="match status" value="1"/>
</dbReference>
<evidence type="ECO:0000259" key="6">
    <source>
        <dbReference type="PROSITE" id="PS50923"/>
    </source>
</evidence>
<dbReference type="PROSITE" id="PS50923">
    <property type="entry name" value="SUSHI"/>
    <property type="match status" value="1"/>
</dbReference>
<name>A0A9R1T696_9HYME</name>
<evidence type="ECO:0000313" key="8">
    <source>
        <dbReference type="RefSeq" id="XP_011304099.1"/>
    </source>
</evidence>
<dbReference type="CDD" id="cd00112">
    <property type="entry name" value="LDLa"/>
    <property type="match status" value="4"/>
</dbReference>
<feature type="disulfide bond" evidence="2">
    <location>
        <begin position="89"/>
        <end position="107"/>
    </location>
</feature>
<feature type="signal peptide" evidence="4">
    <location>
        <begin position="1"/>
        <end position="21"/>
    </location>
</feature>
<evidence type="ECO:0000256" key="3">
    <source>
        <dbReference type="PROSITE-ProRule" id="PRU00302"/>
    </source>
</evidence>
<dbReference type="Pfam" id="PF00057">
    <property type="entry name" value="Ldl_recept_a"/>
    <property type="match status" value="4"/>
</dbReference>
<proteinExistence type="predicted"/>
<dbReference type="PROSITE" id="PS00134">
    <property type="entry name" value="TRYPSIN_HIS"/>
    <property type="match status" value="1"/>
</dbReference>
<dbReference type="SMART" id="SM00192">
    <property type="entry name" value="LDLa"/>
    <property type="match status" value="4"/>
</dbReference>
<feature type="disulfide bond" evidence="2">
    <location>
        <begin position="132"/>
        <end position="144"/>
    </location>
</feature>
<feature type="disulfide bond" evidence="2">
    <location>
        <begin position="82"/>
        <end position="94"/>
    </location>
</feature>
<dbReference type="InterPro" id="IPR043504">
    <property type="entry name" value="Peptidase_S1_PA_chymotrypsin"/>
</dbReference>